<dbReference type="Gene3D" id="3.40.50.300">
    <property type="entry name" value="P-loop containing nucleotide triphosphate hydrolases"/>
    <property type="match status" value="2"/>
</dbReference>
<dbReference type="Pfam" id="PF13476">
    <property type="entry name" value="AAA_23"/>
    <property type="match status" value="1"/>
</dbReference>
<feature type="coiled-coil region" evidence="4">
    <location>
        <begin position="395"/>
        <end position="498"/>
    </location>
</feature>
<dbReference type="eggNOG" id="COG0419">
    <property type="taxonomic scope" value="Bacteria"/>
</dbReference>
<dbReference type="InterPro" id="IPR038729">
    <property type="entry name" value="Rad50/SbcC_AAA"/>
</dbReference>
<dbReference type="Proteomes" id="UP000030595">
    <property type="component" value="Unassembled WGS sequence"/>
</dbReference>
<reference evidence="6 7" key="1">
    <citation type="submission" date="2014-02" db="EMBL/GenBank/DDBJ databases">
        <title>Draft genome sequence of Lysinibacillus massiliensis CCUG 49529.</title>
        <authorList>
            <person name="Zhang F."/>
            <person name="Wang G."/>
            <person name="Zhang L."/>
        </authorList>
    </citation>
    <scope>NUCLEOTIDE SEQUENCE [LARGE SCALE GENOMIC DNA]</scope>
    <source>
        <strain evidence="6 7">CCUG 49529</strain>
    </source>
</reference>
<evidence type="ECO:0000259" key="5">
    <source>
        <dbReference type="Pfam" id="PF13476"/>
    </source>
</evidence>
<proteinExistence type="inferred from homology"/>
<evidence type="ECO:0000256" key="2">
    <source>
        <dbReference type="ARBA" id="ARBA00011322"/>
    </source>
</evidence>
<accession>A0A0A3J1U9</accession>
<dbReference type="PANTHER" id="PTHR32114:SF2">
    <property type="entry name" value="ABC TRANSPORTER ABCH.3"/>
    <property type="match status" value="1"/>
</dbReference>
<dbReference type="SUPFAM" id="SSF52540">
    <property type="entry name" value="P-loop containing nucleoside triphosphate hydrolases"/>
    <property type="match status" value="2"/>
</dbReference>
<comment type="caution">
    <text evidence="6">The sequence shown here is derived from an EMBL/GenBank/DDBJ whole genome shotgun (WGS) entry which is preliminary data.</text>
</comment>
<evidence type="ECO:0000256" key="3">
    <source>
        <dbReference type="ARBA" id="ARBA00013368"/>
    </source>
</evidence>
<gene>
    <name evidence="6" type="ORF">CD30_08855</name>
</gene>
<evidence type="ECO:0000313" key="6">
    <source>
        <dbReference type="EMBL" id="KGR90989.1"/>
    </source>
</evidence>
<feature type="coiled-coil region" evidence="4">
    <location>
        <begin position="182"/>
        <end position="216"/>
    </location>
</feature>
<evidence type="ECO:0000256" key="1">
    <source>
        <dbReference type="ARBA" id="ARBA00006930"/>
    </source>
</evidence>
<name>A0A0A3J1U9_9BACL</name>
<evidence type="ECO:0000313" key="7">
    <source>
        <dbReference type="Proteomes" id="UP000030595"/>
    </source>
</evidence>
<dbReference type="Pfam" id="PF13558">
    <property type="entry name" value="SbcC_Walker_B"/>
    <property type="match status" value="1"/>
</dbReference>
<comment type="similarity">
    <text evidence="1">Belongs to the SMC family. SbcC subfamily.</text>
</comment>
<dbReference type="OrthoDB" id="9795626at2"/>
<sequence>MKPIKLTMRAFGPYKREEIIDFTRLHDNRLFVISGTTGAGKTTIFDGICFALYGQGSGSDRKDTKMLRSDFAEDDVHTAVELVFEIHDKTYRVLRQLPHVKKGRKAATGEKYELFEIQENGLEVAAVERQKVTDINQKIVEIIGLTYDQFSQIVMLPQGEFRKLLTSQTENKEEILRKIFKTNRYGEMAQKLEVKKQQAEQQLNKAQVIKNSYIEQISGALPRRDSHLFSVLDKQSNIYQIQDALREELSYYQEKIIEDYGLYEKAFELHKQKYDLFVTNKSLNDRIDNYEKNVIKLTELQQQNPLYERMKFEYDAAIRASQIEPIYQQLLIVESERDTQQQKLEQVTRQLELAKQKLAHSKLKYESEQNNHSKREAALKKVLDLEKLIPAFEEIEKLQKLVASIEEETVQHKEKISQLENQLQYKKGLRGQLNATIEQLELNTEKIQEIVDEQNSLKEIIQLFNQYSEFQKKLTLLNEQYEQVLKNFENAKEHYEIEELKWLNNQASILAAKLSPGEPCPVCGSVEHQIVNRDHAEIVDEKVLKQLKATLSKVEQSKFEYQATIHATNTQLENIKHTLQSNNVKIEDQALLLEKYNEVTLKLKRLQKEIELLSTKRKQLKDVLQEEQTLESQFKLWEQQYNEKNNQHIQQKTILELKQLSIPVELKTLSELQRALHVALKNKTELEQQWEIAQKQYQSSLTEVATTEENLKLTSLRVEEAIENLKKHESQFRDALNSARFESIDDFIRSKRTELEQKHLYDQYLKFTKVLHSLTEQVKIEKEQLDGKEKIDLKEAQEELDGLKRDYERAHQILNESKNIEQICLDYLNKLQHIGQEIVDLEETSNQIVDLYNVLRGQNNKKVSFERYVQMGYLEQITEAANIRLKNLSNGQFYLQCSDRQESHGRQSGLSLDVYDTYTGQSRDVKSLSGGEKFNASLCLALGLADVIQSYQGNVRIDTMFIDEGFGSLDEESLMKAIDTLIDLQKSGRMIGVISHVAELKAAMPAILQVEKLKEGYSKTSIILK</sequence>
<protein>
    <recommendedName>
        <fullName evidence="3">Nuclease SbcCD subunit C</fullName>
    </recommendedName>
</protein>
<dbReference type="AlphaFoldDB" id="A0A0A3J1U9"/>
<feature type="coiled-coil region" evidence="4">
    <location>
        <begin position="544"/>
        <end position="738"/>
    </location>
</feature>
<evidence type="ECO:0000256" key="4">
    <source>
        <dbReference type="SAM" id="Coils"/>
    </source>
</evidence>
<comment type="subunit">
    <text evidence="2">Heterodimer of SbcC and SbcD.</text>
</comment>
<feature type="domain" description="Rad50/SbcC-type AAA" evidence="5">
    <location>
        <begin position="5"/>
        <end position="217"/>
    </location>
</feature>
<feature type="coiled-coil region" evidence="4">
    <location>
        <begin position="330"/>
        <end position="371"/>
    </location>
</feature>
<keyword evidence="4" id="KW-0175">Coiled coil</keyword>
<dbReference type="InterPro" id="IPR027417">
    <property type="entry name" value="P-loop_NTPase"/>
</dbReference>
<dbReference type="PANTHER" id="PTHR32114">
    <property type="entry name" value="ABC TRANSPORTER ABCH.3"/>
    <property type="match status" value="1"/>
</dbReference>
<dbReference type="EMBL" id="JPVQ01000012">
    <property type="protein sequence ID" value="KGR90989.1"/>
    <property type="molecule type" value="Genomic_DNA"/>
</dbReference>
<keyword evidence="7" id="KW-1185">Reference proteome</keyword>
<dbReference type="RefSeq" id="WP_036175319.1">
    <property type="nucleotide sequence ID" value="NZ_AVCZ01000012.1"/>
</dbReference>
<dbReference type="GO" id="GO:0016887">
    <property type="term" value="F:ATP hydrolysis activity"/>
    <property type="evidence" value="ECO:0007669"/>
    <property type="project" value="InterPro"/>
</dbReference>
<organism evidence="6 7">
    <name type="scientific">Ureibacillus massiliensis 4400831 = CIP 108448 = CCUG 49529</name>
    <dbReference type="NCBI Taxonomy" id="1211035"/>
    <lineage>
        <taxon>Bacteria</taxon>
        <taxon>Bacillati</taxon>
        <taxon>Bacillota</taxon>
        <taxon>Bacilli</taxon>
        <taxon>Bacillales</taxon>
        <taxon>Caryophanaceae</taxon>
        <taxon>Ureibacillus</taxon>
    </lineage>
</organism>
<dbReference type="GO" id="GO:0006302">
    <property type="term" value="P:double-strand break repair"/>
    <property type="evidence" value="ECO:0007669"/>
    <property type="project" value="InterPro"/>
</dbReference>